<evidence type="ECO:0000313" key="3">
    <source>
        <dbReference type="Proteomes" id="UP000285712"/>
    </source>
</evidence>
<dbReference type="Proteomes" id="UP000285712">
    <property type="component" value="Unassembled WGS sequence"/>
</dbReference>
<feature type="compositionally biased region" description="Acidic residues" evidence="1">
    <location>
        <begin position="21"/>
        <end position="34"/>
    </location>
</feature>
<evidence type="ECO:0000256" key="1">
    <source>
        <dbReference type="SAM" id="MobiDB-lite"/>
    </source>
</evidence>
<dbReference type="EMBL" id="QUTG01001550">
    <property type="protein sequence ID" value="RHY99311.1"/>
    <property type="molecule type" value="Genomic_DNA"/>
</dbReference>
<protein>
    <submittedName>
        <fullName evidence="2">Uncharacterized protein</fullName>
    </submittedName>
</protein>
<feature type="region of interest" description="Disordered" evidence="1">
    <location>
        <begin position="1"/>
        <end position="38"/>
    </location>
</feature>
<feature type="compositionally biased region" description="Low complexity" evidence="1">
    <location>
        <begin position="1"/>
        <end position="20"/>
    </location>
</feature>
<dbReference type="AlphaFoldDB" id="A0A3R7ALB7"/>
<accession>A0A3R7ALB7</accession>
<comment type="caution">
    <text evidence="2">The sequence shown here is derived from an EMBL/GenBank/DDBJ whole genome shotgun (WGS) entry which is preliminary data.</text>
</comment>
<organism evidence="2 3">
    <name type="scientific">Aphanomyces astaci</name>
    <name type="common">Crayfish plague agent</name>
    <dbReference type="NCBI Taxonomy" id="112090"/>
    <lineage>
        <taxon>Eukaryota</taxon>
        <taxon>Sar</taxon>
        <taxon>Stramenopiles</taxon>
        <taxon>Oomycota</taxon>
        <taxon>Saprolegniomycetes</taxon>
        <taxon>Saprolegniales</taxon>
        <taxon>Verrucalvaceae</taxon>
        <taxon>Aphanomyces</taxon>
    </lineage>
</organism>
<proteinExistence type="predicted"/>
<gene>
    <name evidence="2" type="ORF">DYB35_012326</name>
</gene>
<name>A0A3R7ALB7_APHAT</name>
<reference evidence="2 3" key="1">
    <citation type="submission" date="2018-08" db="EMBL/GenBank/DDBJ databases">
        <title>Aphanomyces genome sequencing and annotation.</title>
        <authorList>
            <person name="Minardi D."/>
            <person name="Oidtmann B."/>
            <person name="Van Der Giezen M."/>
            <person name="Studholme D.J."/>
        </authorList>
    </citation>
    <scope>NUCLEOTIDE SEQUENCE [LARGE SCALE GENOMIC DNA]</scope>
    <source>
        <strain evidence="2 3">Sv</strain>
    </source>
</reference>
<sequence>MVSAATSVSGSTATDVLDLVTDWEDDDDDDDDESLAVPEDATSLGDVVLFRDDDVPALLLLSDVNMTTAVAMPPAMSNTPMDANAIFITLLPPGARSSLL</sequence>
<evidence type="ECO:0000313" key="2">
    <source>
        <dbReference type="EMBL" id="RHY99311.1"/>
    </source>
</evidence>